<proteinExistence type="predicted"/>
<accession>A0A6C0AK96</accession>
<dbReference type="EMBL" id="MN740676">
    <property type="protein sequence ID" value="QHS80214.1"/>
    <property type="molecule type" value="Genomic_DNA"/>
</dbReference>
<keyword evidence="1" id="KW-0812">Transmembrane</keyword>
<organism evidence="2">
    <name type="scientific">viral metagenome</name>
    <dbReference type="NCBI Taxonomy" id="1070528"/>
    <lineage>
        <taxon>unclassified sequences</taxon>
        <taxon>metagenomes</taxon>
        <taxon>organismal metagenomes</taxon>
    </lineage>
</organism>
<reference evidence="2" key="1">
    <citation type="journal article" date="2020" name="Nature">
        <title>Giant virus diversity and host interactions through global metagenomics.</title>
        <authorList>
            <person name="Schulz F."/>
            <person name="Roux S."/>
            <person name="Paez-Espino D."/>
            <person name="Jungbluth S."/>
            <person name="Walsh D.A."/>
            <person name="Denef V.J."/>
            <person name="McMahon K.D."/>
            <person name="Konstantinidis K.T."/>
            <person name="Eloe-Fadrosh E.A."/>
            <person name="Kyrpides N.C."/>
            <person name="Woyke T."/>
        </authorList>
    </citation>
    <scope>NUCLEOTIDE SEQUENCE</scope>
    <source>
        <strain evidence="2">GVMAG-S-1039698-54</strain>
    </source>
</reference>
<dbReference type="AlphaFoldDB" id="A0A6C0AK96"/>
<feature type="transmembrane region" description="Helical" evidence="1">
    <location>
        <begin position="141"/>
        <end position="159"/>
    </location>
</feature>
<evidence type="ECO:0000313" key="2">
    <source>
        <dbReference type="EMBL" id="QHS80214.1"/>
    </source>
</evidence>
<evidence type="ECO:0000256" key="1">
    <source>
        <dbReference type="SAM" id="Phobius"/>
    </source>
</evidence>
<name>A0A6C0AK96_9ZZZZ</name>
<feature type="transmembrane region" description="Helical" evidence="1">
    <location>
        <begin position="96"/>
        <end position="121"/>
    </location>
</feature>
<keyword evidence="1" id="KW-0472">Membrane</keyword>
<keyword evidence="1" id="KW-1133">Transmembrane helix</keyword>
<protein>
    <submittedName>
        <fullName evidence="2">Uncharacterized protein</fullName>
    </submittedName>
</protein>
<sequence>MNKYLLIFLTVLPVVLCEPVEKIPCTYPESRAICVCPGDCLTQYNNNSYCKLKECYKWDNKCISTGESYYTTLIFNVLPPTAIIGIGDLIMKRLDLFAISLSTSLGGCIFMLCSSCCCGYYTAKKNDRHEGELVEKVSRCYVKYGGITWLLIMVFWWGYRIYFIATNQWLDGNGCKLSK</sequence>